<protein>
    <submittedName>
        <fullName evidence="1">Uncharacterized protein</fullName>
    </submittedName>
</protein>
<accession>A0A0Q5WJE2</accession>
<dbReference type="AlphaFoldDB" id="A0A0Q5WJE2"/>
<evidence type="ECO:0000313" key="1">
    <source>
        <dbReference type="EMBL" id="KQS70491.1"/>
    </source>
</evidence>
<name>A0A0Q5WJE2_DROER</name>
<proteinExistence type="predicted"/>
<reference evidence="1 2" key="2">
    <citation type="journal article" date="2008" name="Bioinformatics">
        <title>Assembly reconciliation.</title>
        <authorList>
            <person name="Zimin A.V."/>
            <person name="Smith D.R."/>
            <person name="Sutton G."/>
            <person name="Yorke J.A."/>
        </authorList>
    </citation>
    <scope>NUCLEOTIDE SEQUENCE [LARGE SCALE GENOMIC DNA]</scope>
    <source>
        <strain evidence="1 2">TSC#14021-0224.01</strain>
    </source>
</reference>
<gene>
    <name evidence="1" type="primary">Dere\GG26437</name>
    <name evidence="1" type="synonym">GG26437</name>
    <name evidence="1" type="ORF">Dere_GG26437</name>
</gene>
<reference evidence="1 2" key="1">
    <citation type="journal article" date="2007" name="Nature">
        <title>Evolution of genes and genomes on the Drosophila phylogeny.</title>
        <authorList>
            <consortium name="Drosophila 12 Genomes Consortium"/>
            <person name="Clark A.G."/>
            <person name="Eisen M.B."/>
            <person name="Smith D.R."/>
            <person name="Bergman C.M."/>
            <person name="Oliver B."/>
            <person name="Markow T.A."/>
            <person name="Kaufman T.C."/>
            <person name="Kellis M."/>
            <person name="Gelbart W."/>
            <person name="Iyer V.N."/>
            <person name="Pollard D.A."/>
            <person name="Sackton T.B."/>
            <person name="Larracuente A.M."/>
            <person name="Singh N.D."/>
            <person name="Abad J.P."/>
            <person name="Abt D.N."/>
            <person name="Adryan B."/>
            <person name="Aguade M."/>
            <person name="Akashi H."/>
            <person name="Anderson W.W."/>
            <person name="Aquadro C.F."/>
            <person name="Ardell D.H."/>
            <person name="Arguello R."/>
            <person name="Artieri C.G."/>
            <person name="Barbash D.A."/>
            <person name="Barker D."/>
            <person name="Barsanti P."/>
            <person name="Batterham P."/>
            <person name="Batzoglou S."/>
            <person name="Begun D."/>
            <person name="Bhutkar A."/>
            <person name="Blanco E."/>
            <person name="Bosak S.A."/>
            <person name="Bradley R.K."/>
            <person name="Brand A.D."/>
            <person name="Brent M.R."/>
            <person name="Brooks A.N."/>
            <person name="Brown R.H."/>
            <person name="Butlin R.K."/>
            <person name="Caggese C."/>
            <person name="Calvi B.R."/>
            <person name="Bernardo de Carvalho A."/>
            <person name="Caspi A."/>
            <person name="Castrezana S."/>
            <person name="Celniker S.E."/>
            <person name="Chang J.L."/>
            <person name="Chapple C."/>
            <person name="Chatterji S."/>
            <person name="Chinwalla A."/>
            <person name="Civetta A."/>
            <person name="Clifton S.W."/>
            <person name="Comeron J.M."/>
            <person name="Costello J.C."/>
            <person name="Coyne J.A."/>
            <person name="Daub J."/>
            <person name="David R.G."/>
            <person name="Delcher A.L."/>
            <person name="Delehaunty K."/>
            <person name="Do C.B."/>
            <person name="Ebling H."/>
            <person name="Edwards K."/>
            <person name="Eickbush T."/>
            <person name="Evans J.D."/>
            <person name="Filipski A."/>
            <person name="Findeiss S."/>
            <person name="Freyhult E."/>
            <person name="Fulton L."/>
            <person name="Fulton R."/>
            <person name="Garcia A.C."/>
            <person name="Gardiner A."/>
            <person name="Garfield D.A."/>
            <person name="Garvin B.E."/>
            <person name="Gibson G."/>
            <person name="Gilbert D."/>
            <person name="Gnerre S."/>
            <person name="Godfrey J."/>
            <person name="Good R."/>
            <person name="Gotea V."/>
            <person name="Gravely B."/>
            <person name="Greenberg A.J."/>
            <person name="Griffiths-Jones S."/>
            <person name="Gross S."/>
            <person name="Guigo R."/>
            <person name="Gustafson E.A."/>
            <person name="Haerty W."/>
            <person name="Hahn M.W."/>
            <person name="Halligan D.L."/>
            <person name="Halpern A.L."/>
            <person name="Halter G.M."/>
            <person name="Han M.V."/>
            <person name="Heger A."/>
            <person name="Hillier L."/>
            <person name="Hinrichs A.S."/>
            <person name="Holmes I."/>
            <person name="Hoskins R.A."/>
            <person name="Hubisz M.J."/>
            <person name="Hultmark D."/>
            <person name="Huntley M.A."/>
            <person name="Jaffe D.B."/>
            <person name="Jagadeeshan S."/>
            <person name="Jeck W.R."/>
            <person name="Johnson J."/>
            <person name="Jones C.D."/>
            <person name="Jordan W.C."/>
            <person name="Karpen G.H."/>
            <person name="Kataoka E."/>
            <person name="Keightley P.D."/>
            <person name="Kheradpour P."/>
            <person name="Kirkness E.F."/>
            <person name="Koerich L.B."/>
            <person name="Kristiansen K."/>
            <person name="Kudrna D."/>
            <person name="Kulathinal R.J."/>
            <person name="Kumar S."/>
            <person name="Kwok R."/>
            <person name="Lander E."/>
            <person name="Langley C.H."/>
            <person name="Lapoint R."/>
            <person name="Lazzaro B.P."/>
            <person name="Lee S.J."/>
            <person name="Levesque L."/>
            <person name="Li R."/>
            <person name="Lin C.F."/>
            <person name="Lin M.F."/>
            <person name="Lindblad-Toh K."/>
            <person name="Llopart A."/>
            <person name="Long M."/>
            <person name="Low L."/>
            <person name="Lozovsky E."/>
            <person name="Lu J."/>
            <person name="Luo M."/>
            <person name="Machado C.A."/>
            <person name="Makalowski W."/>
            <person name="Marzo M."/>
            <person name="Matsuda M."/>
            <person name="Matzkin L."/>
            <person name="McAllister B."/>
            <person name="McBride C.S."/>
            <person name="McKernan B."/>
            <person name="McKernan K."/>
            <person name="Mendez-Lago M."/>
            <person name="Minx P."/>
            <person name="Mollenhauer M.U."/>
            <person name="Montooth K."/>
            <person name="Mount S.M."/>
            <person name="Mu X."/>
            <person name="Myers E."/>
            <person name="Negre B."/>
            <person name="Newfeld S."/>
            <person name="Nielsen R."/>
            <person name="Noor M.A."/>
            <person name="O'Grady P."/>
            <person name="Pachter L."/>
            <person name="Papaceit M."/>
            <person name="Parisi M.J."/>
            <person name="Parisi M."/>
            <person name="Parts L."/>
            <person name="Pedersen J.S."/>
            <person name="Pesole G."/>
            <person name="Phillippy A.M."/>
            <person name="Ponting C.P."/>
            <person name="Pop M."/>
            <person name="Porcelli D."/>
            <person name="Powell J.R."/>
            <person name="Prohaska S."/>
            <person name="Pruitt K."/>
            <person name="Puig M."/>
            <person name="Quesneville H."/>
            <person name="Ram K.R."/>
            <person name="Rand D."/>
            <person name="Rasmussen M.D."/>
            <person name="Reed L.K."/>
            <person name="Reenan R."/>
            <person name="Reily A."/>
            <person name="Remington K.A."/>
            <person name="Rieger T.T."/>
            <person name="Ritchie M.G."/>
            <person name="Robin C."/>
            <person name="Rogers Y.H."/>
            <person name="Rohde C."/>
            <person name="Rozas J."/>
            <person name="Rubenfield M.J."/>
            <person name="Ruiz A."/>
            <person name="Russo S."/>
            <person name="Salzberg S.L."/>
            <person name="Sanchez-Gracia A."/>
            <person name="Saranga D.J."/>
            <person name="Sato H."/>
            <person name="Schaeffer S.W."/>
            <person name="Schatz M.C."/>
            <person name="Schlenke T."/>
            <person name="Schwartz R."/>
            <person name="Segarra C."/>
            <person name="Singh R.S."/>
            <person name="Sirot L."/>
            <person name="Sirota M."/>
            <person name="Sisneros N.B."/>
            <person name="Smith C.D."/>
            <person name="Smith T.F."/>
            <person name="Spieth J."/>
            <person name="Stage D.E."/>
            <person name="Stark A."/>
            <person name="Stephan W."/>
            <person name="Strausberg R.L."/>
            <person name="Strempel S."/>
            <person name="Sturgill D."/>
            <person name="Sutton G."/>
            <person name="Sutton G.G."/>
            <person name="Tao W."/>
            <person name="Teichmann S."/>
            <person name="Tobari Y.N."/>
            <person name="Tomimura Y."/>
            <person name="Tsolas J.M."/>
            <person name="Valente V.L."/>
            <person name="Venter E."/>
            <person name="Venter J.C."/>
            <person name="Vicario S."/>
            <person name="Vieira F.G."/>
            <person name="Vilella A.J."/>
            <person name="Villasante A."/>
            <person name="Walenz B."/>
            <person name="Wang J."/>
            <person name="Wasserman M."/>
            <person name="Watts T."/>
            <person name="Wilson D."/>
            <person name="Wilson R.K."/>
            <person name="Wing R.A."/>
            <person name="Wolfner M.F."/>
            <person name="Wong A."/>
            <person name="Wong G.K."/>
            <person name="Wu C.I."/>
            <person name="Wu G."/>
            <person name="Yamamoto D."/>
            <person name="Yang H.P."/>
            <person name="Yang S.P."/>
            <person name="Yorke J.A."/>
            <person name="Yoshida K."/>
            <person name="Zdobnov E."/>
            <person name="Zhang P."/>
            <person name="Zhang Y."/>
            <person name="Zimin A.V."/>
            <person name="Baldwin J."/>
            <person name="Abdouelleil A."/>
            <person name="Abdulkadir J."/>
            <person name="Abebe A."/>
            <person name="Abera B."/>
            <person name="Abreu J."/>
            <person name="Acer S.C."/>
            <person name="Aftuck L."/>
            <person name="Alexander A."/>
            <person name="An P."/>
            <person name="Anderson E."/>
            <person name="Anderson S."/>
            <person name="Arachi H."/>
            <person name="Azer M."/>
            <person name="Bachantsang P."/>
            <person name="Barry A."/>
            <person name="Bayul T."/>
            <person name="Berlin A."/>
            <person name="Bessette D."/>
            <person name="Bloom T."/>
            <person name="Blye J."/>
            <person name="Boguslavskiy L."/>
            <person name="Bonnet C."/>
            <person name="Boukhgalter B."/>
            <person name="Bourzgui I."/>
            <person name="Brown A."/>
            <person name="Cahill P."/>
            <person name="Channer S."/>
            <person name="Cheshatsang Y."/>
            <person name="Chuda L."/>
            <person name="Citroen M."/>
            <person name="Collymore A."/>
            <person name="Cooke P."/>
            <person name="Costello M."/>
            <person name="D'Aco K."/>
            <person name="Daza R."/>
            <person name="De Haan G."/>
            <person name="DeGray S."/>
            <person name="DeMaso C."/>
            <person name="Dhargay N."/>
            <person name="Dooley K."/>
            <person name="Dooley E."/>
            <person name="Doricent M."/>
            <person name="Dorje P."/>
            <person name="Dorjee K."/>
            <person name="Dupes A."/>
            <person name="Elong R."/>
            <person name="Falk J."/>
            <person name="Farina A."/>
            <person name="Faro S."/>
            <person name="Ferguson D."/>
            <person name="Fisher S."/>
            <person name="Foley C.D."/>
            <person name="Franke A."/>
            <person name="Friedrich D."/>
            <person name="Gadbois L."/>
            <person name="Gearin G."/>
            <person name="Gearin C.R."/>
            <person name="Giannoukos G."/>
            <person name="Goode T."/>
            <person name="Graham J."/>
            <person name="Grandbois E."/>
            <person name="Grewal S."/>
            <person name="Gyaltsen K."/>
            <person name="Hafez N."/>
            <person name="Hagos B."/>
            <person name="Hall J."/>
            <person name="Henson C."/>
            <person name="Hollinger A."/>
            <person name="Honan T."/>
            <person name="Huard M.D."/>
            <person name="Hughes L."/>
            <person name="Hurhula B."/>
            <person name="Husby M.E."/>
            <person name="Kamat A."/>
            <person name="Kanga B."/>
            <person name="Kashin S."/>
            <person name="Khazanovich D."/>
            <person name="Kisner P."/>
            <person name="Lance K."/>
            <person name="Lara M."/>
            <person name="Lee W."/>
            <person name="Lennon N."/>
            <person name="Letendre F."/>
            <person name="LeVine R."/>
            <person name="Lipovsky A."/>
            <person name="Liu X."/>
            <person name="Liu J."/>
            <person name="Liu S."/>
            <person name="Lokyitsang T."/>
            <person name="Lokyitsang Y."/>
            <person name="Lubonja R."/>
            <person name="Lui A."/>
            <person name="MacDonald P."/>
            <person name="Magnisalis V."/>
            <person name="Maru K."/>
            <person name="Matthews C."/>
            <person name="McCusker W."/>
            <person name="McDonough S."/>
            <person name="Mehta T."/>
            <person name="Meldrim J."/>
            <person name="Meneus L."/>
            <person name="Mihai O."/>
            <person name="Mihalev A."/>
            <person name="Mihova T."/>
            <person name="Mittelman R."/>
            <person name="Mlenga V."/>
            <person name="Montmayeur A."/>
            <person name="Mulrain L."/>
            <person name="Navidi A."/>
            <person name="Naylor J."/>
            <person name="Negash T."/>
            <person name="Nguyen T."/>
            <person name="Nguyen N."/>
            <person name="Nicol R."/>
            <person name="Norbu C."/>
            <person name="Norbu N."/>
            <person name="Novod N."/>
            <person name="O'Neill B."/>
            <person name="Osman S."/>
            <person name="Markiewicz E."/>
            <person name="Oyono O.L."/>
            <person name="Patti C."/>
            <person name="Phunkhang P."/>
            <person name="Pierre F."/>
            <person name="Priest M."/>
            <person name="Raghuraman S."/>
            <person name="Rege F."/>
            <person name="Reyes R."/>
            <person name="Rise C."/>
            <person name="Rogov P."/>
            <person name="Ross K."/>
            <person name="Ryan E."/>
            <person name="Settipalli S."/>
            <person name="Shea T."/>
            <person name="Sherpa N."/>
            <person name="Shi L."/>
            <person name="Shih D."/>
            <person name="Sparrow T."/>
            <person name="Spaulding J."/>
            <person name="Stalker J."/>
            <person name="Stange-Thomann N."/>
            <person name="Stavropoulos S."/>
            <person name="Stone C."/>
            <person name="Strader C."/>
            <person name="Tesfaye S."/>
            <person name="Thomson T."/>
            <person name="Thoulutsang Y."/>
            <person name="Thoulutsang D."/>
            <person name="Topham K."/>
            <person name="Topping I."/>
            <person name="Tsamla T."/>
            <person name="Vassiliev H."/>
            <person name="Vo A."/>
            <person name="Wangchuk T."/>
            <person name="Wangdi T."/>
            <person name="Weiand M."/>
            <person name="Wilkinson J."/>
            <person name="Wilson A."/>
            <person name="Yadav S."/>
            <person name="Young G."/>
            <person name="Yu Q."/>
            <person name="Zembek L."/>
            <person name="Zhong D."/>
            <person name="Zimmer A."/>
            <person name="Zwirko Z."/>
            <person name="Jaffe D.B."/>
            <person name="Alvarez P."/>
            <person name="Brockman W."/>
            <person name="Butler J."/>
            <person name="Chin C."/>
            <person name="Gnerre S."/>
            <person name="Grabherr M."/>
            <person name="Kleber M."/>
            <person name="Mauceli E."/>
            <person name="MacCallum I."/>
        </authorList>
    </citation>
    <scope>NUCLEOTIDE SEQUENCE [LARGE SCALE GENOMIC DNA]</scope>
    <source>
        <strain evidence="1 2">TSC#14021-0224.01</strain>
    </source>
</reference>
<dbReference type="EMBL" id="CH954177">
    <property type="protein sequence ID" value="KQS70491.1"/>
    <property type="molecule type" value="Genomic_DNA"/>
</dbReference>
<organism evidence="1 2">
    <name type="scientific">Drosophila erecta</name>
    <name type="common">Fruit fly</name>
    <dbReference type="NCBI Taxonomy" id="7220"/>
    <lineage>
        <taxon>Eukaryota</taxon>
        <taxon>Metazoa</taxon>
        <taxon>Ecdysozoa</taxon>
        <taxon>Arthropoda</taxon>
        <taxon>Hexapoda</taxon>
        <taxon>Insecta</taxon>
        <taxon>Pterygota</taxon>
        <taxon>Neoptera</taxon>
        <taxon>Endopterygota</taxon>
        <taxon>Diptera</taxon>
        <taxon>Brachycera</taxon>
        <taxon>Muscomorpha</taxon>
        <taxon>Ephydroidea</taxon>
        <taxon>Drosophilidae</taxon>
        <taxon>Drosophila</taxon>
        <taxon>Sophophora</taxon>
    </lineage>
</organism>
<keyword evidence="2" id="KW-1185">Reference proteome</keyword>
<dbReference type="OrthoDB" id="7865634at2759"/>
<dbReference type="Proteomes" id="UP000008711">
    <property type="component" value="Unassembled WGS sequence"/>
</dbReference>
<evidence type="ECO:0000313" key="2">
    <source>
        <dbReference type="Proteomes" id="UP000008711"/>
    </source>
</evidence>
<sequence>MKRLRRQRTRTQKKMHDVAAPGCRLTLLDVERVRLGFPQLLALAGWQLSARAAQSHNSVLAFFCPLNCQGCKNGCVQLAATKIKSKFLVK</sequence>